<dbReference type="FunFam" id="3.40.50.2300:FF:000178">
    <property type="entry name" value="Transcriptional regulator FleQ"/>
    <property type="match status" value="1"/>
</dbReference>
<dbReference type="Pfam" id="PF00158">
    <property type="entry name" value="Sigma54_activat"/>
    <property type="match status" value="1"/>
</dbReference>
<dbReference type="AlphaFoldDB" id="A0A3M5X9N8"/>
<dbReference type="PANTHER" id="PTHR32071">
    <property type="entry name" value="TRANSCRIPTIONAL REGULATORY PROTEIN"/>
    <property type="match status" value="1"/>
</dbReference>
<dbReference type="InterPro" id="IPR025943">
    <property type="entry name" value="Sigma_54_int_dom_ATP-bd_2"/>
</dbReference>
<dbReference type="FunFam" id="3.40.50.300:FF:000006">
    <property type="entry name" value="DNA-binding transcriptional regulator NtrC"/>
    <property type="match status" value="1"/>
</dbReference>
<keyword evidence="1" id="KW-0547">Nucleotide-binding</keyword>
<dbReference type="GO" id="GO:0005524">
    <property type="term" value="F:ATP binding"/>
    <property type="evidence" value="ECO:0007669"/>
    <property type="project" value="UniProtKB-KW"/>
</dbReference>
<dbReference type="Pfam" id="PF06490">
    <property type="entry name" value="FleQ"/>
    <property type="match status" value="1"/>
</dbReference>
<dbReference type="InterPro" id="IPR011006">
    <property type="entry name" value="CheY-like_superfamily"/>
</dbReference>
<dbReference type="Proteomes" id="UP000274315">
    <property type="component" value="Unassembled WGS sequence"/>
</dbReference>
<dbReference type="PROSITE" id="PS50045">
    <property type="entry name" value="SIGMA54_INTERACT_4"/>
    <property type="match status" value="1"/>
</dbReference>
<evidence type="ECO:0000256" key="1">
    <source>
        <dbReference type="ARBA" id="ARBA00022741"/>
    </source>
</evidence>
<dbReference type="InterPro" id="IPR027417">
    <property type="entry name" value="P-loop_NTPase"/>
</dbReference>
<dbReference type="InterPro" id="IPR010518">
    <property type="entry name" value="FleQ"/>
</dbReference>
<name>A0A3M5X9N8_PSEAP</name>
<feature type="non-terminal residue" evidence="6">
    <location>
        <position position="265"/>
    </location>
</feature>
<dbReference type="SUPFAM" id="SSF52172">
    <property type="entry name" value="CheY-like"/>
    <property type="match status" value="1"/>
</dbReference>
<proteinExistence type="predicted"/>
<evidence type="ECO:0000313" key="7">
    <source>
        <dbReference type="Proteomes" id="UP000274315"/>
    </source>
</evidence>
<keyword evidence="2" id="KW-0067">ATP-binding</keyword>
<dbReference type="CDD" id="cd00009">
    <property type="entry name" value="AAA"/>
    <property type="match status" value="1"/>
</dbReference>
<sequence length="265" mass="29716">MWREIKILLIDDDSQRRRDLAVILNFLGEENLSCSSQDWQQVVGSLASPREVLCVLVGSVNAPGSLQGLLKTIVAWDEFLPVLLMSENSSIELPEDLRRRVLSALEMPPSYSKLLDSLHRAQVYREMYDQARERGRHREPNLFRSLVGTSRAIQHVRQMMQQVADTDASVLILGESGTGKEVVARNLHYHSRRRDAPFVPVNCGAIPAELLESELFGHEKGAFTGAGTSRAGRFELANGGTLFLDEIGDMPLPMQVKLLRVLQER</sequence>
<dbReference type="EMBL" id="RBUF01000066">
    <property type="protein sequence ID" value="RMU78715.1"/>
    <property type="molecule type" value="Genomic_DNA"/>
</dbReference>
<evidence type="ECO:0000259" key="5">
    <source>
        <dbReference type="PROSITE" id="PS50045"/>
    </source>
</evidence>
<reference evidence="6 7" key="1">
    <citation type="submission" date="2018-08" db="EMBL/GenBank/DDBJ databases">
        <title>Recombination of ecologically and evolutionarily significant loci maintains genetic cohesion in the Pseudomonas syringae species complex.</title>
        <authorList>
            <person name="Dillon M."/>
            <person name="Thakur S."/>
            <person name="Almeida R.N.D."/>
            <person name="Weir B.S."/>
            <person name="Guttman D.S."/>
        </authorList>
    </citation>
    <scope>NUCLEOTIDE SEQUENCE [LARGE SCALE GENOMIC DNA]</scope>
    <source>
        <strain evidence="6 7">ICMP 11935</strain>
    </source>
</reference>
<organism evidence="6 7">
    <name type="scientific">Pseudomonas syringae pv. aptata</name>
    <dbReference type="NCBI Taxonomy" id="83167"/>
    <lineage>
        <taxon>Bacteria</taxon>
        <taxon>Pseudomonadati</taxon>
        <taxon>Pseudomonadota</taxon>
        <taxon>Gammaproteobacteria</taxon>
        <taxon>Pseudomonadales</taxon>
        <taxon>Pseudomonadaceae</taxon>
        <taxon>Pseudomonas</taxon>
        <taxon>Pseudomonas syringae</taxon>
    </lineage>
</organism>
<dbReference type="GO" id="GO:0003677">
    <property type="term" value="F:DNA binding"/>
    <property type="evidence" value="ECO:0007669"/>
    <property type="project" value="UniProtKB-KW"/>
</dbReference>
<dbReference type="InterPro" id="IPR002078">
    <property type="entry name" value="Sigma_54_int"/>
</dbReference>
<evidence type="ECO:0000256" key="4">
    <source>
        <dbReference type="ARBA" id="ARBA00023125"/>
    </source>
</evidence>
<keyword evidence="4" id="KW-0238">DNA-binding</keyword>
<evidence type="ECO:0000256" key="2">
    <source>
        <dbReference type="ARBA" id="ARBA00022840"/>
    </source>
</evidence>
<dbReference type="Gene3D" id="3.40.50.2300">
    <property type="match status" value="1"/>
</dbReference>
<dbReference type="PROSITE" id="PS00676">
    <property type="entry name" value="SIGMA54_INTERACT_2"/>
    <property type="match status" value="1"/>
</dbReference>
<dbReference type="GO" id="GO:0052040">
    <property type="term" value="P:symbiont-mediated perturbation of host programmed cell death"/>
    <property type="evidence" value="ECO:0007669"/>
    <property type="project" value="UniProtKB-KW"/>
</dbReference>
<evidence type="ECO:0000256" key="3">
    <source>
        <dbReference type="ARBA" id="ARBA00022978"/>
    </source>
</evidence>
<feature type="domain" description="Sigma-54 factor interaction" evidence="5">
    <location>
        <begin position="146"/>
        <end position="265"/>
    </location>
</feature>
<comment type="caution">
    <text evidence="6">The sequence shown here is derived from an EMBL/GenBank/DDBJ whole genome shotgun (WGS) entry which is preliminary data.</text>
</comment>
<dbReference type="Gene3D" id="3.40.50.300">
    <property type="entry name" value="P-loop containing nucleotide triphosphate hydrolases"/>
    <property type="match status" value="1"/>
</dbReference>
<gene>
    <name evidence="6" type="ORF">ALP24_04445</name>
</gene>
<dbReference type="GO" id="GO:0006355">
    <property type="term" value="P:regulation of DNA-templated transcription"/>
    <property type="evidence" value="ECO:0007669"/>
    <property type="project" value="InterPro"/>
</dbReference>
<protein>
    <submittedName>
        <fullName evidence="6">Helix-turn-helix, Fis-type</fullName>
    </submittedName>
</protein>
<dbReference type="PROSITE" id="PS00675">
    <property type="entry name" value="SIGMA54_INTERACT_1"/>
    <property type="match status" value="1"/>
</dbReference>
<keyword evidence="3" id="KW-0928">Hypersensitive response elicitation</keyword>
<evidence type="ECO:0000313" key="6">
    <source>
        <dbReference type="EMBL" id="RMU78715.1"/>
    </source>
</evidence>
<dbReference type="PANTHER" id="PTHR32071:SF117">
    <property type="entry name" value="PTS-DEPENDENT DIHYDROXYACETONE KINASE OPERON REGULATORY PROTEIN-RELATED"/>
    <property type="match status" value="1"/>
</dbReference>
<dbReference type="InterPro" id="IPR025662">
    <property type="entry name" value="Sigma_54_int_dom_ATP-bd_1"/>
</dbReference>
<dbReference type="SUPFAM" id="SSF52540">
    <property type="entry name" value="P-loop containing nucleoside triphosphate hydrolases"/>
    <property type="match status" value="1"/>
</dbReference>
<accession>A0A3M5X9N8</accession>